<sequence length="228" mass="25399">MVIVDSVKDMLSNPNDNDAGIGFNDAMQRVIGEGVEFGCCHHNRKAQQQNSKPRNLSDVYGSRFLVAGLGSVCNIWADNSYDSLRELTQLKAPYGNPIRPLEYRDELLSGTSKAAADWRDLIVSKLAGAGVDGLTDAEIVYGVFESTAKDAGYEANRQKITRQLARWVKDGCAYERIGSERGKIWRLKSDDYPTARKPNRQALDKRTKAQRELAEIDARLKDLDDGTE</sequence>
<dbReference type="Proteomes" id="UP000093985">
    <property type="component" value="Unassembled WGS sequence"/>
</dbReference>
<feature type="coiled-coil region" evidence="1">
    <location>
        <begin position="199"/>
        <end position="226"/>
    </location>
</feature>
<accession>A0A1A2ENB0</accession>
<name>A0A1A2ENB0_MYCSD</name>
<proteinExistence type="predicted"/>
<evidence type="ECO:0000256" key="1">
    <source>
        <dbReference type="SAM" id="Coils"/>
    </source>
</evidence>
<organism evidence="2 3">
    <name type="scientific">Mycolicibacter sinensis (strain JDM601)</name>
    <name type="common">Mycobacterium sinense</name>
    <dbReference type="NCBI Taxonomy" id="875328"/>
    <lineage>
        <taxon>Bacteria</taxon>
        <taxon>Bacillati</taxon>
        <taxon>Actinomycetota</taxon>
        <taxon>Actinomycetes</taxon>
        <taxon>Mycobacteriales</taxon>
        <taxon>Mycobacteriaceae</taxon>
        <taxon>Mycolicibacter</taxon>
    </lineage>
</organism>
<evidence type="ECO:0000313" key="2">
    <source>
        <dbReference type="EMBL" id="OBG09369.1"/>
    </source>
</evidence>
<comment type="caution">
    <text evidence="2">The sequence shown here is derived from an EMBL/GenBank/DDBJ whole genome shotgun (WGS) entry which is preliminary data.</text>
</comment>
<dbReference type="AlphaFoldDB" id="A0A1A2ENB0"/>
<keyword evidence="1" id="KW-0175">Coiled coil</keyword>
<gene>
    <name evidence="2" type="ORF">A5771_01555</name>
</gene>
<reference evidence="3" key="1">
    <citation type="submission" date="2016-06" db="EMBL/GenBank/DDBJ databases">
        <authorList>
            <person name="Sutton G."/>
            <person name="Brinkac L."/>
            <person name="Sanka R."/>
            <person name="Adams M."/>
            <person name="Lau E."/>
            <person name="Mehaffy C."/>
            <person name="Tameris M."/>
            <person name="Hatherill M."/>
            <person name="Hanekom W."/>
            <person name="Mahomed H."/>
            <person name="Mcshane H."/>
        </authorList>
    </citation>
    <scope>NUCLEOTIDE SEQUENCE [LARGE SCALE GENOMIC DNA]</scope>
    <source>
        <strain evidence="3">852014-51077_SCH5608930-a</strain>
    </source>
</reference>
<evidence type="ECO:0000313" key="3">
    <source>
        <dbReference type="Proteomes" id="UP000093985"/>
    </source>
</evidence>
<dbReference type="EMBL" id="LZIN01000016">
    <property type="protein sequence ID" value="OBG09369.1"/>
    <property type="molecule type" value="Genomic_DNA"/>
</dbReference>
<protein>
    <submittedName>
        <fullName evidence="2">Uncharacterized protein</fullName>
    </submittedName>
</protein>